<dbReference type="EMBL" id="OX596095">
    <property type="protein sequence ID" value="CAM9494339.1"/>
    <property type="molecule type" value="Genomic_DNA"/>
</dbReference>
<gene>
    <name evidence="1" type="ORF">MRATA1EN22A_LOCUS3306</name>
</gene>
<protein>
    <submittedName>
        <fullName evidence="1">Uncharacterized protein</fullName>
    </submittedName>
</protein>
<organism evidence="1 2">
    <name type="scientific">Rangifer tarandus platyrhynchus</name>
    <name type="common">Svalbard reindeer</name>
    <dbReference type="NCBI Taxonomy" id="3082113"/>
    <lineage>
        <taxon>Eukaryota</taxon>
        <taxon>Metazoa</taxon>
        <taxon>Chordata</taxon>
        <taxon>Craniata</taxon>
        <taxon>Vertebrata</taxon>
        <taxon>Euteleostomi</taxon>
        <taxon>Mammalia</taxon>
        <taxon>Eutheria</taxon>
        <taxon>Laurasiatheria</taxon>
        <taxon>Artiodactyla</taxon>
        <taxon>Ruminantia</taxon>
        <taxon>Pecora</taxon>
        <taxon>Cervidae</taxon>
        <taxon>Odocoileinae</taxon>
        <taxon>Rangifer</taxon>
    </lineage>
</organism>
<sequence length="250" mass="28060">MGIMVRLSEDAEPTVRTELMEQIPPLAIFLQENRSDFPVVLSECLIPVMVRYLTDTDNQVRESSQEVLLMLLEQELIFQHETESKMCPVLPTLLAPRGDDAYKAEGVNIICKLSSVLSKSIVERLLFPRFCELCGYGKLFQVRKVSATNFGGICHAARQEGPEQFLPPKFFGLCTDSVWGMRKACAECFLAVAHNMSPVVCRAKLWPLFITLISDPCRWVLQAAFSPWAPSSPPLPIPPGLAFIFRKMVP</sequence>
<proteinExistence type="predicted"/>
<evidence type="ECO:0000313" key="2">
    <source>
        <dbReference type="Proteomes" id="UP001162501"/>
    </source>
</evidence>
<evidence type="ECO:0000313" key="1">
    <source>
        <dbReference type="EMBL" id="CAM9494339.1"/>
    </source>
</evidence>
<reference evidence="1" key="2">
    <citation type="submission" date="2025-03" db="EMBL/GenBank/DDBJ databases">
        <authorList>
            <consortium name="ELIXIR-Norway"/>
            <consortium name="Elixir Norway"/>
        </authorList>
    </citation>
    <scope>NUCLEOTIDE SEQUENCE</scope>
</reference>
<reference evidence="1" key="1">
    <citation type="submission" date="2023-05" db="EMBL/GenBank/DDBJ databases">
        <authorList>
            <consortium name="ELIXIR-Norway"/>
        </authorList>
    </citation>
    <scope>NUCLEOTIDE SEQUENCE</scope>
</reference>
<accession>A0AC59Y9D6</accession>
<name>A0AC59Y9D6_RANTA</name>
<dbReference type="Proteomes" id="UP001162501">
    <property type="component" value="Chromosome 11"/>
</dbReference>